<reference evidence="1 2" key="1">
    <citation type="submission" date="2021-04" db="EMBL/GenBank/DDBJ databases">
        <title>Chitinophaga sp. nov., isolated from the rhizosphere soil.</title>
        <authorList>
            <person name="He S."/>
        </authorList>
    </citation>
    <scope>NUCLEOTIDE SEQUENCE [LARGE SCALE GENOMIC DNA]</scope>
    <source>
        <strain evidence="1 2">2R12</strain>
    </source>
</reference>
<sequence length="148" mass="16882">MNKEQAKQISKEWHEAFGTAALKDNYDKYLHTDFKADFFGGQQLGKEEYAIQDQQFAKALHPNKITVIEQVAEDDKVISLMTWEATQVRDLPGIPNSGKSFKVKGFAIDYFKDEKVVKHFPLFDQFEMMGQLGVLPDGVVKHGQIEQS</sequence>
<dbReference type="PANTHER" id="PTHR38436:SF1">
    <property type="entry name" value="ESTER CYCLASE"/>
    <property type="match status" value="1"/>
</dbReference>
<gene>
    <name evidence="1" type="ORF">KE626_11900</name>
</gene>
<evidence type="ECO:0000313" key="1">
    <source>
        <dbReference type="EMBL" id="MBS0028011.1"/>
    </source>
</evidence>
<dbReference type="Proteomes" id="UP000676386">
    <property type="component" value="Unassembled WGS sequence"/>
</dbReference>
<organism evidence="1 2">
    <name type="scientific">Chitinophaga hostae</name>
    <dbReference type="NCBI Taxonomy" id="2831022"/>
    <lineage>
        <taxon>Bacteria</taxon>
        <taxon>Pseudomonadati</taxon>
        <taxon>Bacteroidota</taxon>
        <taxon>Chitinophagia</taxon>
        <taxon>Chitinophagales</taxon>
        <taxon>Chitinophagaceae</taxon>
        <taxon>Chitinophaga</taxon>
    </lineage>
</organism>
<dbReference type="InterPro" id="IPR032710">
    <property type="entry name" value="NTF2-like_dom_sf"/>
</dbReference>
<accession>A0ABS5IYZ9</accession>
<name>A0ABS5IYZ9_9BACT</name>
<dbReference type="SUPFAM" id="SSF54427">
    <property type="entry name" value="NTF2-like"/>
    <property type="match status" value="1"/>
</dbReference>
<dbReference type="EMBL" id="JAGTXB010000005">
    <property type="protein sequence ID" value="MBS0028011.1"/>
    <property type="molecule type" value="Genomic_DNA"/>
</dbReference>
<dbReference type="InterPro" id="IPR009959">
    <property type="entry name" value="Cyclase_SnoaL-like"/>
</dbReference>
<dbReference type="Gene3D" id="3.10.450.50">
    <property type="match status" value="1"/>
</dbReference>
<comment type="caution">
    <text evidence="1">The sequence shown here is derived from an EMBL/GenBank/DDBJ whole genome shotgun (WGS) entry which is preliminary data.</text>
</comment>
<evidence type="ECO:0000313" key="2">
    <source>
        <dbReference type="Proteomes" id="UP000676386"/>
    </source>
</evidence>
<proteinExistence type="predicted"/>
<dbReference type="RefSeq" id="WP_211973128.1">
    <property type="nucleotide sequence ID" value="NZ_CBFHAM010000070.1"/>
</dbReference>
<dbReference type="Pfam" id="PF07366">
    <property type="entry name" value="SnoaL"/>
    <property type="match status" value="1"/>
</dbReference>
<protein>
    <submittedName>
        <fullName evidence="1">Ester cyclase</fullName>
    </submittedName>
</protein>
<keyword evidence="2" id="KW-1185">Reference proteome</keyword>
<dbReference type="PANTHER" id="PTHR38436">
    <property type="entry name" value="POLYKETIDE CYCLASE SNOAL-LIKE DOMAIN"/>
    <property type="match status" value="1"/>
</dbReference>